<dbReference type="GO" id="GO:0003735">
    <property type="term" value="F:structural constituent of ribosome"/>
    <property type="evidence" value="ECO:0007669"/>
    <property type="project" value="UniProtKB-UniRule"/>
</dbReference>
<evidence type="ECO:0000256" key="5">
    <source>
        <dbReference type="ARBA" id="ARBA00023274"/>
    </source>
</evidence>
<comment type="function">
    <text evidence="7">One of the primary rRNA binding proteins, it binds directly near the 3'-end of the 23S rRNA, where it nucleates assembly of the 50S subunit.</text>
</comment>
<dbReference type="InterPro" id="IPR009000">
    <property type="entry name" value="Transl_B-barrel_sf"/>
</dbReference>
<dbReference type="STRING" id="1798331.A2W57_01410"/>
<evidence type="ECO:0000256" key="7">
    <source>
        <dbReference type="HAMAP-Rule" id="MF_01325"/>
    </source>
</evidence>
<keyword evidence="3 7" id="KW-0694">RNA-binding</keyword>
<dbReference type="Gene3D" id="3.30.160.810">
    <property type="match status" value="1"/>
</dbReference>
<evidence type="ECO:0000313" key="9">
    <source>
        <dbReference type="Proteomes" id="UP000178276"/>
    </source>
</evidence>
<comment type="subunit">
    <text evidence="7">Part of the 50S ribosomal subunit. Forms a cluster with proteins L14 and L19.</text>
</comment>
<sequence>MAKFMLAQKIQMSQIFDEAGNVIPVTVLRAGPLVVSQVKNREKDKYEAVQVAFGEKKEKNLAKAQKGHLKGLGSFRWLREFRVAPKSDFGEPLKSDFKRGDKIDTSVFKEGDLVKVRSASKGRGFQGAVKRHGFRGGPRTHGQKHSEREVGSIGATWPQRVIKGKKMPGRMGGNMVTVKNLKIVKIEPEKNILYISGAMPGARGALVEIIG</sequence>
<dbReference type="GO" id="GO:0019843">
    <property type="term" value="F:rRNA binding"/>
    <property type="evidence" value="ECO:0007669"/>
    <property type="project" value="UniProtKB-UniRule"/>
</dbReference>
<dbReference type="HAMAP" id="MF_01325_B">
    <property type="entry name" value="Ribosomal_uL3_B"/>
    <property type="match status" value="1"/>
</dbReference>
<proteinExistence type="inferred from homology"/>
<dbReference type="Proteomes" id="UP000178276">
    <property type="component" value="Unassembled WGS sequence"/>
</dbReference>
<evidence type="ECO:0000256" key="6">
    <source>
        <dbReference type="ARBA" id="ARBA00035243"/>
    </source>
</evidence>
<keyword evidence="2 7" id="KW-0699">rRNA-binding</keyword>
<dbReference type="EMBL" id="MFHJ01000025">
    <property type="protein sequence ID" value="OGF73789.1"/>
    <property type="molecule type" value="Genomic_DNA"/>
</dbReference>
<dbReference type="AlphaFoldDB" id="A0A1F5WDI5"/>
<evidence type="ECO:0000256" key="3">
    <source>
        <dbReference type="ARBA" id="ARBA00022884"/>
    </source>
</evidence>
<name>A0A1F5WDI5_9BACT</name>
<dbReference type="SUPFAM" id="SSF50447">
    <property type="entry name" value="Translation proteins"/>
    <property type="match status" value="1"/>
</dbReference>
<dbReference type="NCBIfam" id="TIGR03625">
    <property type="entry name" value="L3_bact"/>
    <property type="match status" value="1"/>
</dbReference>
<dbReference type="InterPro" id="IPR000597">
    <property type="entry name" value="Ribosomal_uL3"/>
</dbReference>
<protein>
    <recommendedName>
        <fullName evidence="6 7">Large ribosomal subunit protein uL3</fullName>
    </recommendedName>
</protein>
<dbReference type="Gene3D" id="2.40.30.10">
    <property type="entry name" value="Translation factors"/>
    <property type="match status" value="1"/>
</dbReference>
<evidence type="ECO:0000256" key="1">
    <source>
        <dbReference type="ARBA" id="ARBA00006540"/>
    </source>
</evidence>
<accession>A0A1F5WDI5</accession>
<comment type="similarity">
    <text evidence="1 7">Belongs to the universal ribosomal protein uL3 family.</text>
</comment>
<dbReference type="Pfam" id="PF00297">
    <property type="entry name" value="Ribosomal_L3"/>
    <property type="match status" value="1"/>
</dbReference>
<dbReference type="FunFam" id="2.40.30.10:FF:000004">
    <property type="entry name" value="50S ribosomal protein L3"/>
    <property type="match status" value="1"/>
</dbReference>
<evidence type="ECO:0000256" key="2">
    <source>
        <dbReference type="ARBA" id="ARBA00022730"/>
    </source>
</evidence>
<dbReference type="GO" id="GO:0022625">
    <property type="term" value="C:cytosolic large ribosomal subunit"/>
    <property type="evidence" value="ECO:0007669"/>
    <property type="project" value="TreeGrafter"/>
</dbReference>
<organism evidence="8 9">
    <name type="scientific">Candidatus Giovannonibacteria bacterium RIFCSPHIGHO2_02_43_16</name>
    <dbReference type="NCBI Taxonomy" id="1798331"/>
    <lineage>
        <taxon>Bacteria</taxon>
        <taxon>Candidatus Giovannoniibacteriota</taxon>
    </lineage>
</organism>
<dbReference type="PANTHER" id="PTHR11229:SF16">
    <property type="entry name" value="LARGE RIBOSOMAL SUBUNIT PROTEIN UL3C"/>
    <property type="match status" value="1"/>
</dbReference>
<dbReference type="InterPro" id="IPR019927">
    <property type="entry name" value="Ribosomal_uL3_bac/org-type"/>
</dbReference>
<dbReference type="GO" id="GO:0006412">
    <property type="term" value="P:translation"/>
    <property type="evidence" value="ECO:0007669"/>
    <property type="project" value="UniProtKB-UniRule"/>
</dbReference>
<keyword evidence="4 7" id="KW-0689">Ribosomal protein</keyword>
<evidence type="ECO:0000313" key="8">
    <source>
        <dbReference type="EMBL" id="OGF73789.1"/>
    </source>
</evidence>
<evidence type="ECO:0000256" key="4">
    <source>
        <dbReference type="ARBA" id="ARBA00022980"/>
    </source>
</evidence>
<reference evidence="8 9" key="1">
    <citation type="journal article" date="2016" name="Nat. Commun.">
        <title>Thousands of microbial genomes shed light on interconnected biogeochemical processes in an aquifer system.</title>
        <authorList>
            <person name="Anantharaman K."/>
            <person name="Brown C.T."/>
            <person name="Hug L.A."/>
            <person name="Sharon I."/>
            <person name="Castelle C.J."/>
            <person name="Probst A.J."/>
            <person name="Thomas B.C."/>
            <person name="Singh A."/>
            <person name="Wilkins M.J."/>
            <person name="Karaoz U."/>
            <person name="Brodie E.L."/>
            <person name="Williams K.H."/>
            <person name="Hubbard S.S."/>
            <person name="Banfield J.F."/>
        </authorList>
    </citation>
    <scope>NUCLEOTIDE SEQUENCE [LARGE SCALE GENOMIC DNA]</scope>
</reference>
<keyword evidence="5 7" id="KW-0687">Ribonucleoprotein</keyword>
<dbReference type="PANTHER" id="PTHR11229">
    <property type="entry name" value="50S RIBOSOMAL PROTEIN L3"/>
    <property type="match status" value="1"/>
</dbReference>
<gene>
    <name evidence="7" type="primary">rplC</name>
    <name evidence="8" type="ORF">A2W57_01410</name>
</gene>
<comment type="caution">
    <text evidence="8">The sequence shown here is derived from an EMBL/GenBank/DDBJ whole genome shotgun (WGS) entry which is preliminary data.</text>
</comment>